<evidence type="ECO:0000313" key="2">
    <source>
        <dbReference type="Proteomes" id="UP000184139"/>
    </source>
</evidence>
<dbReference type="Proteomes" id="UP000184139">
    <property type="component" value="Unassembled WGS sequence"/>
</dbReference>
<keyword evidence="2" id="KW-1185">Reference proteome</keyword>
<dbReference type="Pfam" id="PF10011">
    <property type="entry name" value="DUF2254"/>
    <property type="match status" value="1"/>
</dbReference>
<organism evidence="1 2">
    <name type="scientific">Desulfofustis glycolicus DSM 9705</name>
    <dbReference type="NCBI Taxonomy" id="1121409"/>
    <lineage>
        <taxon>Bacteria</taxon>
        <taxon>Pseudomonadati</taxon>
        <taxon>Thermodesulfobacteriota</taxon>
        <taxon>Desulfobulbia</taxon>
        <taxon>Desulfobulbales</taxon>
        <taxon>Desulfocapsaceae</taxon>
        <taxon>Desulfofustis</taxon>
    </lineage>
</organism>
<dbReference type="InterPro" id="IPR018723">
    <property type="entry name" value="DUF2254_membrane"/>
</dbReference>
<dbReference type="STRING" id="1121409.SAMN02745124_04267"/>
<reference evidence="1 2" key="1">
    <citation type="submission" date="2016-11" db="EMBL/GenBank/DDBJ databases">
        <authorList>
            <person name="Jaros S."/>
            <person name="Januszkiewicz K."/>
            <person name="Wedrychowicz H."/>
        </authorList>
    </citation>
    <scope>NUCLEOTIDE SEQUENCE [LARGE SCALE GENOMIC DNA]</scope>
    <source>
        <strain evidence="1 2">DSM 9705</strain>
    </source>
</reference>
<proteinExistence type="predicted"/>
<sequence>MFVFAVVILTIVRWVDSVARLGRLATTIDLVEKAARSALFKRRATPRLHGTAVTSTAGRPVFSPTIGYVQRVDVTALQTCAEAMECRIRVAALPGTFAFPERPLAWIVCADEESGEPECTEVAKAFMVGTESMRNAATRHARLALARAEREMNLPEDVSILRELARFAEQQHTP</sequence>
<dbReference type="AlphaFoldDB" id="A0A1M5YNI4"/>
<accession>A0A1M5YNI4</accession>
<dbReference type="EMBL" id="FQXS01000046">
    <property type="protein sequence ID" value="SHI13657.1"/>
    <property type="molecule type" value="Genomic_DNA"/>
</dbReference>
<evidence type="ECO:0000313" key="1">
    <source>
        <dbReference type="EMBL" id="SHI13657.1"/>
    </source>
</evidence>
<name>A0A1M5YNI4_9BACT</name>
<gene>
    <name evidence="1" type="ORF">SAMN02745124_04267</name>
</gene>
<protein>
    <submittedName>
        <fullName evidence="1">Predicted membrane protein</fullName>
    </submittedName>
</protein>